<keyword evidence="1" id="KW-0175">Coiled coil</keyword>
<evidence type="ECO:0000313" key="2">
    <source>
        <dbReference type="EMBL" id="UYP46130.1"/>
    </source>
</evidence>
<protein>
    <submittedName>
        <fullName evidence="2">Uncharacterized protein</fullName>
    </submittedName>
</protein>
<reference evidence="2" key="1">
    <citation type="submission" date="2022-09" db="EMBL/GenBank/DDBJ databases">
        <title>Actin cytoskeleton and complex cell architecture in an #Asgard archaeon.</title>
        <authorList>
            <person name="Ponce Toledo R.I."/>
            <person name="Schleper C."/>
            <person name="Rodrigues Oliveira T."/>
            <person name="Wollweber F."/>
            <person name="Xu J."/>
            <person name="Rittmann S."/>
            <person name="Klingl A."/>
            <person name="Pilhofer M."/>
        </authorList>
    </citation>
    <scope>NUCLEOTIDE SEQUENCE</scope>
    <source>
        <strain evidence="2">B-35</strain>
    </source>
</reference>
<keyword evidence="3" id="KW-1185">Reference proteome</keyword>
<evidence type="ECO:0000256" key="1">
    <source>
        <dbReference type="SAM" id="Coils"/>
    </source>
</evidence>
<dbReference type="EMBL" id="CP104013">
    <property type="protein sequence ID" value="UYP46130.1"/>
    <property type="molecule type" value="Genomic_DNA"/>
</dbReference>
<proteinExistence type="predicted"/>
<organism evidence="2 3">
    <name type="scientific">Candidatus Lokiarchaeum ossiferum</name>
    <dbReference type="NCBI Taxonomy" id="2951803"/>
    <lineage>
        <taxon>Archaea</taxon>
        <taxon>Promethearchaeati</taxon>
        <taxon>Promethearchaeota</taxon>
        <taxon>Promethearchaeia</taxon>
        <taxon>Promethearchaeales</taxon>
        <taxon>Promethearchaeaceae</taxon>
        <taxon>Candidatus Lokiarchaeum</taxon>
    </lineage>
</organism>
<feature type="coiled-coil region" evidence="1">
    <location>
        <begin position="227"/>
        <end position="254"/>
    </location>
</feature>
<evidence type="ECO:0000313" key="3">
    <source>
        <dbReference type="Proteomes" id="UP001208689"/>
    </source>
</evidence>
<sequence>MQNHELLIQLLENVNKFDISIKNDKNTLNYLINWLKIHSILQKNYKNDENFSKLDVEDQKTIQNLLNKFQDEIIPNIQLYIQQLKKLQKKELNDLFLSHYMDFTNQSEENSYINPAISRQNLFDSLFFLSIFQLVVAPAMIKIARSKILDKITSLPQKSEELEDIFLPNMDALISNESINPANKIQTTPIKTFFDHVGSDLNKWFIVQKNNVINIQKKIEENSNHFMKSIEKHLEQAKQTIKSKQIERKKKRIERRKNIQLDLRQKERQRDQDLLYQFKNVMRISQRIKRNDVARALSIPESELLQRLIQWGDQYPFKINKDEIIVEDLTKFVSVLDNQFEEWENLEQVKNGKI</sequence>
<dbReference type="Proteomes" id="UP001208689">
    <property type="component" value="Chromosome"/>
</dbReference>
<gene>
    <name evidence="2" type="ORF">NEF87_002415</name>
</gene>
<accession>A0ABY6HRU9</accession>
<name>A0ABY6HRU9_9ARCH</name>